<keyword evidence="4 6" id="KW-1133">Transmembrane helix</keyword>
<feature type="domain" description="ComEC/Rec2-related protein" evidence="7">
    <location>
        <begin position="190"/>
        <end position="454"/>
    </location>
</feature>
<organism evidence="8 9">
    <name type="scientific">Corynebacterium uropygiale</name>
    <dbReference type="NCBI Taxonomy" id="1775911"/>
    <lineage>
        <taxon>Bacteria</taxon>
        <taxon>Bacillati</taxon>
        <taxon>Actinomycetota</taxon>
        <taxon>Actinomycetes</taxon>
        <taxon>Mycobacteriales</taxon>
        <taxon>Corynebacteriaceae</taxon>
        <taxon>Corynebacterium</taxon>
    </lineage>
</organism>
<dbReference type="EMBL" id="JAKGSI010000005">
    <property type="protein sequence ID" value="MCF4007545.1"/>
    <property type="molecule type" value="Genomic_DNA"/>
</dbReference>
<feature type="transmembrane region" description="Helical" evidence="6">
    <location>
        <begin position="12"/>
        <end position="42"/>
    </location>
</feature>
<dbReference type="InterPro" id="IPR004477">
    <property type="entry name" value="ComEC_N"/>
</dbReference>
<dbReference type="GO" id="GO:0005886">
    <property type="term" value="C:plasma membrane"/>
    <property type="evidence" value="ECO:0007669"/>
    <property type="project" value="UniProtKB-SubCell"/>
</dbReference>
<feature type="transmembrane region" description="Helical" evidence="6">
    <location>
        <begin position="240"/>
        <end position="257"/>
    </location>
</feature>
<dbReference type="NCBIfam" id="TIGR00360">
    <property type="entry name" value="ComEC_N-term"/>
    <property type="match status" value="1"/>
</dbReference>
<feature type="transmembrane region" description="Helical" evidence="6">
    <location>
        <begin position="436"/>
        <end position="457"/>
    </location>
</feature>
<comment type="caution">
    <text evidence="8">The sequence shown here is derived from an EMBL/GenBank/DDBJ whole genome shotgun (WGS) entry which is preliminary data.</text>
</comment>
<dbReference type="PANTHER" id="PTHR30619">
    <property type="entry name" value="DNA INTERNALIZATION/COMPETENCE PROTEIN COMEC/REC2"/>
    <property type="match status" value="1"/>
</dbReference>
<sequence>MSELRLLPAALLTWAVMLALLCGGHWGVAVGILCAALGIALACRAPGQAILLGGCGVAAAVIVGVQLHAAQAFHFGSQLSATVASSPRPMETGGWFLEVSVPGYPSRVPLMCAATQLPTGMVPGAGVSARVTVGESSRPGLGEVLLHAVTCDVSQPAQGSAAWAAHARETFRDAVSARVEPDAAALLPGMVVGDTSLQDQVTRQLYIDTGLSHLSAVSGSNVAIVTTAMVLLARAAARGPVGQSLAAALGLLGFVALVGTEPSVIRAAVMGLVGLIAVIRSARMEPLHSVCLAVIALLLWDPDLAVSPAFALSVSATVGIVALSPLILRHLVWLRAPHILLSALAVAIAADVVTMPIIALVTGRVSLVAVLANILAAPMVTPITVLGLIAALLAQCGMGLERPLLWLLEPAAQWIHGVAAWCQGVPHSTIEVPDGLLGASIVMVAYGWLLWALAAGYRKSVAGVLLLGGAWVFFPRPGPEPVDLAALRVVVVENDEQVGSVAAGTQVIVVRSGEGRRSARPTVTSDGVPVLYPARDGPVTLYADGTQHAADGRF</sequence>
<evidence type="ECO:0000256" key="3">
    <source>
        <dbReference type="ARBA" id="ARBA00022692"/>
    </source>
</evidence>
<proteinExistence type="predicted"/>
<evidence type="ECO:0000256" key="1">
    <source>
        <dbReference type="ARBA" id="ARBA00004651"/>
    </source>
</evidence>
<evidence type="ECO:0000256" key="2">
    <source>
        <dbReference type="ARBA" id="ARBA00022475"/>
    </source>
</evidence>
<dbReference type="InterPro" id="IPR052159">
    <property type="entry name" value="Competence_DNA_uptake"/>
</dbReference>
<keyword evidence="9" id="KW-1185">Reference proteome</keyword>
<feature type="transmembrane region" description="Helical" evidence="6">
    <location>
        <begin position="340"/>
        <end position="361"/>
    </location>
</feature>
<evidence type="ECO:0000256" key="4">
    <source>
        <dbReference type="ARBA" id="ARBA00022989"/>
    </source>
</evidence>
<dbReference type="Proteomes" id="UP001139336">
    <property type="component" value="Unassembled WGS sequence"/>
</dbReference>
<feature type="transmembrane region" description="Helical" evidence="6">
    <location>
        <begin position="263"/>
        <end position="279"/>
    </location>
</feature>
<accession>A0A9X1QV29</accession>
<keyword evidence="5 6" id="KW-0472">Membrane</keyword>
<evidence type="ECO:0000313" key="9">
    <source>
        <dbReference type="Proteomes" id="UP001139336"/>
    </source>
</evidence>
<evidence type="ECO:0000256" key="5">
    <source>
        <dbReference type="ARBA" id="ARBA00023136"/>
    </source>
</evidence>
<keyword evidence="3 6" id="KW-0812">Transmembrane</keyword>
<dbReference type="RefSeq" id="WP_236119676.1">
    <property type="nucleotide sequence ID" value="NZ_JAKGSI010000005.1"/>
</dbReference>
<feature type="transmembrane region" description="Helical" evidence="6">
    <location>
        <begin position="211"/>
        <end position="233"/>
    </location>
</feature>
<feature type="transmembrane region" description="Helical" evidence="6">
    <location>
        <begin position="286"/>
        <end position="302"/>
    </location>
</feature>
<evidence type="ECO:0000259" key="7">
    <source>
        <dbReference type="Pfam" id="PF03772"/>
    </source>
</evidence>
<dbReference type="AlphaFoldDB" id="A0A9X1QV29"/>
<name>A0A9X1QV29_9CORY</name>
<keyword evidence="2" id="KW-1003">Cell membrane</keyword>
<dbReference type="Pfam" id="PF03772">
    <property type="entry name" value="Competence"/>
    <property type="match status" value="1"/>
</dbReference>
<reference evidence="8" key="1">
    <citation type="submission" date="2022-01" db="EMBL/GenBank/DDBJ databases">
        <title>Corynebacterium sp. nov isolated from isolated from the feces of the greater white-fronted geese (Anser albifrons) at Poyang Lake, PR China.</title>
        <authorList>
            <person name="Liu Q."/>
        </authorList>
    </citation>
    <scope>NUCLEOTIDE SEQUENCE</scope>
    <source>
        <strain evidence="8">JCM 32435</strain>
    </source>
</reference>
<dbReference type="PANTHER" id="PTHR30619:SF7">
    <property type="entry name" value="BETA-LACTAMASE DOMAIN PROTEIN"/>
    <property type="match status" value="1"/>
</dbReference>
<protein>
    <submittedName>
        <fullName evidence="8">ComEC/Rec2 family competence protein</fullName>
    </submittedName>
</protein>
<feature type="transmembrane region" description="Helical" evidence="6">
    <location>
        <begin position="367"/>
        <end position="392"/>
    </location>
</feature>
<evidence type="ECO:0000256" key="6">
    <source>
        <dbReference type="SAM" id="Phobius"/>
    </source>
</evidence>
<gene>
    <name evidence="8" type="ORF">L1O03_10250</name>
</gene>
<evidence type="ECO:0000313" key="8">
    <source>
        <dbReference type="EMBL" id="MCF4007545.1"/>
    </source>
</evidence>
<feature type="transmembrane region" description="Helical" evidence="6">
    <location>
        <begin position="308"/>
        <end position="328"/>
    </location>
</feature>
<feature type="transmembrane region" description="Helical" evidence="6">
    <location>
        <begin position="49"/>
        <end position="69"/>
    </location>
</feature>
<comment type="subcellular location">
    <subcellularLocation>
        <location evidence="1">Cell membrane</location>
        <topology evidence="1">Multi-pass membrane protein</topology>
    </subcellularLocation>
</comment>